<protein>
    <recommendedName>
        <fullName evidence="5">Echinoderm microtubule-associated protein-like 1</fullName>
    </recommendedName>
</protein>
<keyword evidence="1" id="KW-0175">Coiled coil</keyword>
<name>A0AAN8CS78_CHAGU</name>
<feature type="compositionally biased region" description="Basic and acidic residues" evidence="2">
    <location>
        <begin position="71"/>
        <end position="83"/>
    </location>
</feature>
<dbReference type="Proteomes" id="UP001331515">
    <property type="component" value="Unassembled WGS sequence"/>
</dbReference>
<accession>A0AAN8CS78</accession>
<evidence type="ECO:0008006" key="5">
    <source>
        <dbReference type="Google" id="ProtNLM"/>
    </source>
</evidence>
<feature type="region of interest" description="Disordered" evidence="2">
    <location>
        <begin position="37"/>
        <end position="136"/>
    </location>
</feature>
<feature type="coiled-coil region" evidence="1">
    <location>
        <begin position="2"/>
        <end position="36"/>
    </location>
</feature>
<dbReference type="EMBL" id="JAURVH010001529">
    <property type="protein sequence ID" value="KAK5909032.1"/>
    <property type="molecule type" value="Genomic_DNA"/>
</dbReference>
<comment type="caution">
    <text evidence="3">The sequence shown here is derived from an EMBL/GenBank/DDBJ whole genome shotgun (WGS) entry which is preliminary data.</text>
</comment>
<keyword evidence="4" id="KW-1185">Reference proteome</keyword>
<reference evidence="3 4" key="1">
    <citation type="journal article" date="2023" name="Mol. Biol. Evol.">
        <title>Genomics of Secondarily Temperate Adaptation in the Only Non-Antarctic Icefish.</title>
        <authorList>
            <person name="Rivera-Colon A.G."/>
            <person name="Rayamajhi N."/>
            <person name="Minhas B.F."/>
            <person name="Madrigal G."/>
            <person name="Bilyk K.T."/>
            <person name="Yoon V."/>
            <person name="Hune M."/>
            <person name="Gregory S."/>
            <person name="Cheng C.H.C."/>
            <person name="Catchen J.M."/>
        </authorList>
    </citation>
    <scope>NUCLEOTIDE SEQUENCE [LARGE SCALE GENOMIC DNA]</scope>
    <source>
        <tissue evidence="3">White muscle</tissue>
    </source>
</reference>
<evidence type="ECO:0000256" key="2">
    <source>
        <dbReference type="SAM" id="MobiDB-lite"/>
    </source>
</evidence>
<gene>
    <name evidence="3" type="ORF">CgunFtcFv8_017040</name>
</gene>
<dbReference type="AlphaFoldDB" id="A0AAN8CS78"/>
<evidence type="ECO:0000256" key="1">
    <source>
        <dbReference type="SAM" id="Coils"/>
    </source>
</evidence>
<evidence type="ECO:0000313" key="4">
    <source>
        <dbReference type="Proteomes" id="UP001331515"/>
    </source>
</evidence>
<feature type="compositionally biased region" description="Basic and acidic residues" evidence="2">
    <location>
        <begin position="106"/>
        <end position="117"/>
    </location>
</feature>
<evidence type="ECO:0000313" key="3">
    <source>
        <dbReference type="EMBL" id="KAK5909032.1"/>
    </source>
</evidence>
<proteinExistence type="predicted"/>
<organism evidence="3 4">
    <name type="scientific">Champsocephalus gunnari</name>
    <name type="common">Mackerel icefish</name>
    <dbReference type="NCBI Taxonomy" id="52237"/>
    <lineage>
        <taxon>Eukaryota</taxon>
        <taxon>Metazoa</taxon>
        <taxon>Chordata</taxon>
        <taxon>Craniata</taxon>
        <taxon>Vertebrata</taxon>
        <taxon>Euteleostomi</taxon>
        <taxon>Actinopterygii</taxon>
        <taxon>Neopterygii</taxon>
        <taxon>Teleostei</taxon>
        <taxon>Neoteleostei</taxon>
        <taxon>Acanthomorphata</taxon>
        <taxon>Eupercaria</taxon>
        <taxon>Perciformes</taxon>
        <taxon>Notothenioidei</taxon>
        <taxon>Channichthyidae</taxon>
        <taxon>Champsocephalus</taxon>
    </lineage>
</organism>
<sequence length="136" mass="14742">MSSEVTDRLSSLELRVQQQEDELTVMKAALADVLRRLDASESKKQSAGKGGAALKEAYSMSCISNGGTPGRKRESTSVTRKETLASAAKSGTDRKKEGSRSQMMEIQEREEPPRQKDLSPSPSSPHPPPAETSTDH</sequence>